<dbReference type="GO" id="GO:0046690">
    <property type="term" value="P:response to tellurium ion"/>
    <property type="evidence" value="ECO:0007669"/>
    <property type="project" value="InterPro"/>
</dbReference>
<dbReference type="PIRSF" id="PIRSF005215">
    <property type="entry name" value="TehB"/>
    <property type="match status" value="1"/>
</dbReference>
<dbReference type="InterPro" id="IPR014431">
    <property type="entry name" value="Tellurite-R_TehB-2"/>
</dbReference>
<dbReference type="SUPFAM" id="SSF53335">
    <property type="entry name" value="S-adenosyl-L-methionine-dependent methyltransferases"/>
    <property type="match status" value="1"/>
</dbReference>
<reference evidence="3 4" key="1">
    <citation type="submission" date="2018-10" db="EMBL/GenBank/DDBJ databases">
        <title>The complete genome of Acinetobacter wuhouensis strain WCHAW010062.</title>
        <authorList>
            <person name="Hu Y."/>
            <person name="Long H."/>
            <person name="Feng Y."/>
            <person name="Zong Z."/>
        </authorList>
    </citation>
    <scope>NUCLEOTIDE SEQUENCE [LARGE SCALE GENOMIC DNA]</scope>
    <source>
        <strain evidence="3 4">WCHAW010062</strain>
    </source>
</reference>
<sequence>MENLRCYRELPIWDANSIPQGFKQAHNTKVGTWAKLNILQGHLDFAMLNEHGDTLSQYQFSVENQPPFITPQAWHKIVSTSPDVRCQLSFYCEADDYFAKKYQLSPTHSEILMAMPYLNTGKALDVGCGLGRNTLYLNQHGFQVDAFDVNPQSIQKLNDIIELEKLENIQTAIRDLNQDQSLDGAYDFVFSTVVMMFLQAKTIPPLIQNMQKVTKTNGVNLIVCAMDTDDYPVQSDFPFSFKPQQLRDYYRTWNILKYNENVGELHRTDEQGNRIKQRFATLLAQKI</sequence>
<dbReference type="GO" id="GO:0032259">
    <property type="term" value="P:methylation"/>
    <property type="evidence" value="ECO:0007669"/>
    <property type="project" value="UniProtKB-KW"/>
</dbReference>
<keyword evidence="3" id="KW-0489">Methyltransferase</keyword>
<dbReference type="Gene3D" id="2.60.120.10">
    <property type="entry name" value="Jelly Rolls"/>
    <property type="match status" value="1"/>
</dbReference>
<dbReference type="InterPro" id="IPR004537">
    <property type="entry name" value="Tellurite-R_MeTrfase_TehB"/>
</dbReference>
<dbReference type="NCBIfam" id="TIGR00477">
    <property type="entry name" value="tehB"/>
    <property type="match status" value="1"/>
</dbReference>
<dbReference type="PANTHER" id="PTHR43861:SF1">
    <property type="entry name" value="TRANS-ACONITATE 2-METHYLTRANSFERASE"/>
    <property type="match status" value="1"/>
</dbReference>
<name>A0A3G2T426_9GAMM</name>
<dbReference type="GO" id="GO:0005737">
    <property type="term" value="C:cytoplasm"/>
    <property type="evidence" value="ECO:0007669"/>
    <property type="project" value="InterPro"/>
</dbReference>
<dbReference type="InterPro" id="IPR015392">
    <property type="entry name" value="TehB/YeaR-like_dom"/>
</dbReference>
<dbReference type="Proteomes" id="UP000279962">
    <property type="component" value="Chromosome"/>
</dbReference>
<proteinExistence type="predicted"/>
<dbReference type="NCBIfam" id="NF008405">
    <property type="entry name" value="PRK11207.1"/>
    <property type="match status" value="1"/>
</dbReference>
<dbReference type="GO" id="GO:0008757">
    <property type="term" value="F:S-adenosylmethionine-dependent methyltransferase activity"/>
    <property type="evidence" value="ECO:0007669"/>
    <property type="project" value="InterPro"/>
</dbReference>
<accession>A0A3G2T426</accession>
<evidence type="ECO:0000259" key="2">
    <source>
        <dbReference type="Pfam" id="PF09313"/>
    </source>
</evidence>
<evidence type="ECO:0000313" key="3">
    <source>
        <dbReference type="EMBL" id="AYO54496.1"/>
    </source>
</evidence>
<keyword evidence="3" id="KW-0808">Transferase</keyword>
<gene>
    <name evidence="3" type="primary">tehB</name>
    <name evidence="3" type="ORF">CDG68_12965</name>
</gene>
<dbReference type="CDD" id="cd02440">
    <property type="entry name" value="AdoMet_MTases"/>
    <property type="match status" value="1"/>
</dbReference>
<organism evidence="3 4">
    <name type="scientific">Acinetobacter wuhouensis</name>
    <dbReference type="NCBI Taxonomy" id="1879050"/>
    <lineage>
        <taxon>Bacteria</taxon>
        <taxon>Pseudomonadati</taxon>
        <taxon>Pseudomonadota</taxon>
        <taxon>Gammaproteobacteria</taxon>
        <taxon>Moraxellales</taxon>
        <taxon>Moraxellaceae</taxon>
        <taxon>Acinetobacter</taxon>
    </lineage>
</organism>
<dbReference type="PANTHER" id="PTHR43861">
    <property type="entry name" value="TRANS-ACONITATE 2-METHYLTRANSFERASE-RELATED"/>
    <property type="match status" value="1"/>
</dbReference>
<evidence type="ECO:0000259" key="1">
    <source>
        <dbReference type="Pfam" id="PF03848"/>
    </source>
</evidence>
<dbReference type="NCBIfam" id="NF008992">
    <property type="entry name" value="PRK12335.1"/>
    <property type="match status" value="1"/>
</dbReference>
<dbReference type="InterPro" id="IPR029063">
    <property type="entry name" value="SAM-dependent_MTases_sf"/>
</dbReference>
<dbReference type="InterPro" id="IPR015985">
    <property type="entry name" value="TehB-like_dom"/>
</dbReference>
<dbReference type="Pfam" id="PF03848">
    <property type="entry name" value="TehB"/>
    <property type="match status" value="1"/>
</dbReference>
<dbReference type="RefSeq" id="WP_087551825.1">
    <property type="nucleotide sequence ID" value="NZ_CP033133.1"/>
</dbReference>
<evidence type="ECO:0000313" key="4">
    <source>
        <dbReference type="Proteomes" id="UP000279962"/>
    </source>
</evidence>
<dbReference type="InterPro" id="IPR014710">
    <property type="entry name" value="RmlC-like_jellyroll"/>
</dbReference>
<dbReference type="EMBL" id="CP033133">
    <property type="protein sequence ID" value="AYO54496.1"/>
    <property type="molecule type" value="Genomic_DNA"/>
</dbReference>
<feature type="domain" description="Tellurite resistance methyltransferase TehB-like" evidence="1">
    <location>
        <begin position="90"/>
        <end position="283"/>
    </location>
</feature>
<dbReference type="Pfam" id="PF09313">
    <property type="entry name" value="TehB-like"/>
    <property type="match status" value="1"/>
</dbReference>
<dbReference type="SUPFAM" id="SSF51197">
    <property type="entry name" value="Clavaminate synthase-like"/>
    <property type="match status" value="1"/>
</dbReference>
<dbReference type="AlphaFoldDB" id="A0A3G2T426"/>
<feature type="domain" description="TehB/YeaR-like" evidence="2">
    <location>
        <begin position="8"/>
        <end position="88"/>
    </location>
</feature>
<dbReference type="Gene3D" id="3.40.50.150">
    <property type="entry name" value="Vaccinia Virus protein VP39"/>
    <property type="match status" value="1"/>
</dbReference>
<protein>
    <submittedName>
        <fullName evidence="3">SAM-dependent methyltransferase TehB</fullName>
    </submittedName>
</protein>